<sequence>MSTQAEARDARHRLRQDEIITAARRCFRQHGFHGASMAQLALEAQLSVGQIYRYFTNKDAIIEEIIRRIIDYRLQEMISTSGNIYLPELLAWRRVRNEEDEALMIEVAAEATRNPRVAKMMADADQRMYTQACRKVADEHPEFSPERVRASVEILAVMVEGTSYRRITPQKASAERLYTLYQQINDLLFRSEES</sequence>
<evidence type="ECO:0000256" key="2">
    <source>
        <dbReference type="PROSITE-ProRule" id="PRU00335"/>
    </source>
</evidence>
<keyword evidence="1 2" id="KW-0238">DNA-binding</keyword>
<dbReference type="Pfam" id="PF00440">
    <property type="entry name" value="TetR_N"/>
    <property type="match status" value="1"/>
</dbReference>
<dbReference type="InterPro" id="IPR001647">
    <property type="entry name" value="HTH_TetR"/>
</dbReference>
<comment type="caution">
    <text evidence="4">The sequence shown here is derived from an EMBL/GenBank/DDBJ whole genome shotgun (WGS) entry which is preliminary data.</text>
</comment>
<evidence type="ECO:0000256" key="1">
    <source>
        <dbReference type="ARBA" id="ARBA00023125"/>
    </source>
</evidence>
<dbReference type="PROSITE" id="PS50977">
    <property type="entry name" value="HTH_TETR_2"/>
    <property type="match status" value="1"/>
</dbReference>
<dbReference type="SUPFAM" id="SSF46689">
    <property type="entry name" value="Homeodomain-like"/>
    <property type="match status" value="1"/>
</dbReference>
<dbReference type="Gene3D" id="1.10.357.10">
    <property type="entry name" value="Tetracycline Repressor, domain 2"/>
    <property type="match status" value="1"/>
</dbReference>
<gene>
    <name evidence="4" type="ORF">V8N49_15605</name>
</gene>
<dbReference type="PROSITE" id="PS01081">
    <property type="entry name" value="HTH_TETR_1"/>
    <property type="match status" value="1"/>
</dbReference>
<dbReference type="PRINTS" id="PR00455">
    <property type="entry name" value="HTHTETR"/>
</dbReference>
<dbReference type="PANTHER" id="PTHR30055">
    <property type="entry name" value="HTH-TYPE TRANSCRIPTIONAL REGULATOR RUTR"/>
    <property type="match status" value="1"/>
</dbReference>
<dbReference type="EMBL" id="JBANEI010000011">
    <property type="protein sequence ID" value="MEI2683076.1"/>
    <property type="molecule type" value="Genomic_DNA"/>
</dbReference>
<name>A0ABU8DIE9_ERWAP</name>
<dbReference type="InterPro" id="IPR023772">
    <property type="entry name" value="DNA-bd_HTH_TetR-type_CS"/>
</dbReference>
<proteinExistence type="predicted"/>
<reference evidence="4 5" key="1">
    <citation type="submission" date="2024-02" db="EMBL/GenBank/DDBJ databases">
        <title>First report Erwinia aphidicola in onion in Chile.</title>
        <authorList>
            <person name="Valenzuela M."/>
            <person name="Pena M."/>
            <person name="Dutta B."/>
        </authorList>
    </citation>
    <scope>NUCLEOTIDE SEQUENCE [LARGE SCALE GENOMIC DNA]</scope>
    <source>
        <strain evidence="4 5">QCJ3A</strain>
    </source>
</reference>
<dbReference type="InterPro" id="IPR050109">
    <property type="entry name" value="HTH-type_TetR-like_transc_reg"/>
</dbReference>
<dbReference type="InterPro" id="IPR009057">
    <property type="entry name" value="Homeodomain-like_sf"/>
</dbReference>
<organism evidence="4 5">
    <name type="scientific">Erwinia aphidicola</name>
    <dbReference type="NCBI Taxonomy" id="68334"/>
    <lineage>
        <taxon>Bacteria</taxon>
        <taxon>Pseudomonadati</taxon>
        <taxon>Pseudomonadota</taxon>
        <taxon>Gammaproteobacteria</taxon>
        <taxon>Enterobacterales</taxon>
        <taxon>Erwiniaceae</taxon>
        <taxon>Erwinia</taxon>
    </lineage>
</organism>
<evidence type="ECO:0000313" key="5">
    <source>
        <dbReference type="Proteomes" id="UP001306592"/>
    </source>
</evidence>
<keyword evidence="5" id="KW-1185">Reference proteome</keyword>
<protein>
    <submittedName>
        <fullName evidence="4">Helix-turn-helix domain-containing protein</fullName>
    </submittedName>
</protein>
<evidence type="ECO:0000259" key="3">
    <source>
        <dbReference type="PROSITE" id="PS50977"/>
    </source>
</evidence>
<accession>A0ABU8DIE9</accession>
<feature type="DNA-binding region" description="H-T-H motif" evidence="2">
    <location>
        <begin position="36"/>
        <end position="55"/>
    </location>
</feature>
<feature type="domain" description="HTH tetR-type" evidence="3">
    <location>
        <begin position="13"/>
        <end position="73"/>
    </location>
</feature>
<dbReference type="Proteomes" id="UP001306592">
    <property type="component" value="Unassembled WGS sequence"/>
</dbReference>
<dbReference type="RefSeq" id="WP_336203368.1">
    <property type="nucleotide sequence ID" value="NZ_JBANEI010000011.1"/>
</dbReference>
<evidence type="ECO:0000313" key="4">
    <source>
        <dbReference type="EMBL" id="MEI2683076.1"/>
    </source>
</evidence>
<dbReference type="PANTHER" id="PTHR30055:SF226">
    <property type="entry name" value="HTH-TYPE TRANSCRIPTIONAL REGULATOR PKSA"/>
    <property type="match status" value="1"/>
</dbReference>